<feature type="region of interest" description="Disordered" evidence="1">
    <location>
        <begin position="668"/>
        <end position="694"/>
    </location>
</feature>
<keyword evidence="2" id="KW-0812">Transmembrane</keyword>
<name>E4YMZ4_OIKDI</name>
<evidence type="ECO:0000256" key="2">
    <source>
        <dbReference type="SAM" id="Phobius"/>
    </source>
</evidence>
<evidence type="ECO:0000313" key="3">
    <source>
        <dbReference type="EMBL" id="CBY36853.1"/>
    </source>
</evidence>
<gene>
    <name evidence="3" type="ORF">GSOID_T00029893001</name>
</gene>
<accession>E4YMZ4</accession>
<feature type="transmembrane region" description="Helical" evidence="2">
    <location>
        <begin position="370"/>
        <end position="392"/>
    </location>
</feature>
<reference evidence="3" key="1">
    <citation type="journal article" date="2010" name="Science">
        <title>Plasticity of animal genome architecture unmasked by rapid evolution of a pelagic tunicate.</title>
        <authorList>
            <person name="Denoeud F."/>
            <person name="Henriet S."/>
            <person name="Mungpakdee S."/>
            <person name="Aury J.M."/>
            <person name="Da Silva C."/>
            <person name="Brinkmann H."/>
            <person name="Mikhaleva J."/>
            <person name="Olsen L.C."/>
            <person name="Jubin C."/>
            <person name="Canestro C."/>
            <person name="Bouquet J.M."/>
            <person name="Danks G."/>
            <person name="Poulain J."/>
            <person name="Campsteijn C."/>
            <person name="Adamski M."/>
            <person name="Cross I."/>
            <person name="Yadetie F."/>
            <person name="Muffato M."/>
            <person name="Louis A."/>
            <person name="Butcher S."/>
            <person name="Tsagkogeorga G."/>
            <person name="Konrad A."/>
            <person name="Singh S."/>
            <person name="Jensen M.F."/>
            <person name="Cong E.H."/>
            <person name="Eikeseth-Otteraa H."/>
            <person name="Noel B."/>
            <person name="Anthouard V."/>
            <person name="Porcel B.M."/>
            <person name="Kachouri-Lafond R."/>
            <person name="Nishino A."/>
            <person name="Ugolini M."/>
            <person name="Chourrout P."/>
            <person name="Nishida H."/>
            <person name="Aasland R."/>
            <person name="Huzurbazar S."/>
            <person name="Westhof E."/>
            <person name="Delsuc F."/>
            <person name="Lehrach H."/>
            <person name="Reinhardt R."/>
            <person name="Weissenbach J."/>
            <person name="Roy S.W."/>
            <person name="Artiguenave F."/>
            <person name="Postlethwait J.H."/>
            <person name="Manak J.R."/>
            <person name="Thompson E.M."/>
            <person name="Jaillon O."/>
            <person name="Du Pasquier L."/>
            <person name="Boudinot P."/>
            <person name="Liberles D.A."/>
            <person name="Volff J.N."/>
            <person name="Philippe H."/>
            <person name="Lenhard B."/>
            <person name="Roest Crollius H."/>
            <person name="Wincker P."/>
            <person name="Chourrout D."/>
        </authorList>
    </citation>
    <scope>NUCLEOTIDE SEQUENCE [LARGE SCALE GENOMIC DNA]</scope>
</reference>
<feature type="transmembrane region" description="Helical" evidence="2">
    <location>
        <begin position="469"/>
        <end position="492"/>
    </location>
</feature>
<evidence type="ECO:0000256" key="1">
    <source>
        <dbReference type="SAM" id="MobiDB-lite"/>
    </source>
</evidence>
<feature type="transmembrane region" description="Helical" evidence="2">
    <location>
        <begin position="404"/>
        <end position="427"/>
    </location>
</feature>
<feature type="transmembrane region" description="Helical" evidence="2">
    <location>
        <begin position="533"/>
        <end position="550"/>
    </location>
</feature>
<feature type="transmembrane region" description="Helical" evidence="2">
    <location>
        <begin position="642"/>
        <end position="663"/>
    </location>
</feature>
<feature type="non-terminal residue" evidence="3">
    <location>
        <position position="1"/>
    </location>
</feature>
<feature type="compositionally biased region" description="Basic and acidic residues" evidence="1">
    <location>
        <begin position="683"/>
        <end position="694"/>
    </location>
</feature>
<dbReference type="Proteomes" id="UP000011014">
    <property type="component" value="Unassembled WGS sequence"/>
</dbReference>
<feature type="transmembrane region" description="Helical" evidence="2">
    <location>
        <begin position="586"/>
        <end position="609"/>
    </location>
</feature>
<dbReference type="AlphaFoldDB" id="E4YMZ4"/>
<keyword evidence="2" id="KW-0472">Membrane</keyword>
<dbReference type="EMBL" id="FN654853">
    <property type="protein sequence ID" value="CBY36853.1"/>
    <property type="molecule type" value="Genomic_DNA"/>
</dbReference>
<sequence length="694" mass="79603">ESEFDLYNIEEMDISSESPFDSSQKHLSFTIRPTRGSREPIAIRLSELPNDPRKFYFLKTEINEEESNDDQILLRSHFTLEPEYLFNSVSKFFDFKKLLLPFDQILIKDEECFEKKNVEVDENGNIIIDYLFFQKKESCVNSAKLHLHLASHDFEIFLPKNSHAPKLIDINEELKIMIEEENGLISQSGYLLVEDKDGLTSGIGLPVIIGDPVNIDNSIEFLAPIRTPHENILLYEYRAAFNKLSEENLLSSPKLIKISDQPIYEALKKSSKYEYSFQPCKTKNHKFISSASFENCEDPKLAMKILAAQLNPCETDLHFETTTNTVTITSTFEIDSADSRISRTKEILKCREKNPRKITEEAKANLSLKILPYSIPAFAFIFILVILGRDLTKKGDDKDSLERIFFLLESLFILLDISSTAAVLSIYLEKQIISGFSVLFIISMTILMISSTLLLIFRNLKPMDHFGWIILDSLTIKSFQILLIGLYFVPFIPASFGYPIYLIIFAVFGLLGFLWNMVMWFSKLTEEREKTKILLIGLYFVPFIPASFGYPIYLIVFAVFGLLGFLWNMVMWFSKLTEEREKTKEMIFFAISGGFGLVSWICFVVYIMMTFGRQNFDAQFRCVDIKEEYAPSPFSCFDIGQFFYIIPATGAVLFGIANLIVSLKSTSDPGPKRLLDSSAESRPSNRENHTLLTH</sequence>
<proteinExistence type="predicted"/>
<protein>
    <submittedName>
        <fullName evidence="3">Uncharacterized protein</fullName>
    </submittedName>
</protein>
<keyword evidence="2" id="KW-1133">Transmembrane helix</keyword>
<feature type="transmembrane region" description="Helical" evidence="2">
    <location>
        <begin position="433"/>
        <end position="457"/>
    </location>
</feature>
<organism evidence="3">
    <name type="scientific">Oikopleura dioica</name>
    <name type="common">Tunicate</name>
    <dbReference type="NCBI Taxonomy" id="34765"/>
    <lineage>
        <taxon>Eukaryota</taxon>
        <taxon>Metazoa</taxon>
        <taxon>Chordata</taxon>
        <taxon>Tunicata</taxon>
        <taxon>Appendicularia</taxon>
        <taxon>Copelata</taxon>
        <taxon>Oikopleuridae</taxon>
        <taxon>Oikopleura</taxon>
    </lineage>
</organism>
<feature type="transmembrane region" description="Helical" evidence="2">
    <location>
        <begin position="498"/>
        <end position="521"/>
    </location>
</feature>